<accession>A0A5E4Q715</accession>
<evidence type="ECO:0000256" key="3">
    <source>
        <dbReference type="RuleBase" id="RU004378"/>
    </source>
</evidence>
<dbReference type="InterPro" id="IPR002635">
    <property type="entry name" value="Chorion"/>
</dbReference>
<gene>
    <name evidence="4" type="ORF">LSINAPIS_LOCUS5402</name>
</gene>
<dbReference type="Pfam" id="PF01723">
    <property type="entry name" value="Chorion_1"/>
    <property type="match status" value="1"/>
</dbReference>
<sequence>MARINRLYDTPLREPLYYGMPEYPRQLARETFFDTGCMQQGFTSQLTMEAISQLPRPKFMISSDNLVINGVVSVMGSMPFLGTVDVQGELPMFGMGSVQYGSGEAEVGVSREIPFK</sequence>
<proteinExistence type="inferred from homology"/>
<dbReference type="GO" id="GO:0042600">
    <property type="term" value="C:egg chorion"/>
    <property type="evidence" value="ECO:0007669"/>
    <property type="project" value="InterPro"/>
</dbReference>
<protein>
    <submittedName>
        <fullName evidence="4">Uncharacterized protein</fullName>
    </submittedName>
</protein>
<reference evidence="4 5" key="1">
    <citation type="submission" date="2017-07" db="EMBL/GenBank/DDBJ databases">
        <authorList>
            <person name="Talla V."/>
            <person name="Backstrom N."/>
        </authorList>
    </citation>
    <scope>NUCLEOTIDE SEQUENCE [LARGE SCALE GENOMIC DNA]</scope>
</reference>
<dbReference type="GO" id="GO:0005213">
    <property type="term" value="F:structural constituent of egg chorion"/>
    <property type="evidence" value="ECO:0007669"/>
    <property type="project" value="InterPro"/>
</dbReference>
<keyword evidence="2" id="KW-0677">Repeat</keyword>
<dbReference type="EMBL" id="FZQP02001548">
    <property type="protein sequence ID" value="VVC93153.1"/>
    <property type="molecule type" value="Genomic_DNA"/>
</dbReference>
<organism evidence="4 5">
    <name type="scientific">Leptidea sinapis</name>
    <dbReference type="NCBI Taxonomy" id="189913"/>
    <lineage>
        <taxon>Eukaryota</taxon>
        <taxon>Metazoa</taxon>
        <taxon>Ecdysozoa</taxon>
        <taxon>Arthropoda</taxon>
        <taxon>Hexapoda</taxon>
        <taxon>Insecta</taxon>
        <taxon>Pterygota</taxon>
        <taxon>Neoptera</taxon>
        <taxon>Endopterygota</taxon>
        <taxon>Lepidoptera</taxon>
        <taxon>Glossata</taxon>
        <taxon>Ditrysia</taxon>
        <taxon>Papilionoidea</taxon>
        <taxon>Pieridae</taxon>
        <taxon>Dismorphiinae</taxon>
        <taxon>Leptidea</taxon>
    </lineage>
</organism>
<keyword evidence="5" id="KW-1185">Reference proteome</keyword>
<dbReference type="Proteomes" id="UP000324832">
    <property type="component" value="Unassembled WGS sequence"/>
</dbReference>
<dbReference type="GO" id="GO:0007304">
    <property type="term" value="P:chorion-containing eggshell formation"/>
    <property type="evidence" value="ECO:0007669"/>
    <property type="project" value="InterPro"/>
</dbReference>
<evidence type="ECO:0000256" key="2">
    <source>
        <dbReference type="ARBA" id="ARBA00022737"/>
    </source>
</evidence>
<evidence type="ECO:0000313" key="4">
    <source>
        <dbReference type="EMBL" id="VVC93153.1"/>
    </source>
</evidence>
<evidence type="ECO:0000256" key="1">
    <source>
        <dbReference type="ARBA" id="ARBA00005906"/>
    </source>
</evidence>
<name>A0A5E4Q715_9NEOP</name>
<dbReference type="AlphaFoldDB" id="A0A5E4Q715"/>
<comment type="similarity">
    <text evidence="1 3">Belongs to the chorion protein family.</text>
</comment>
<evidence type="ECO:0000313" key="5">
    <source>
        <dbReference type="Proteomes" id="UP000324832"/>
    </source>
</evidence>